<dbReference type="Gene3D" id="3.30.40.10">
    <property type="entry name" value="Zinc/RING finger domain, C3HC4 (zinc finger)"/>
    <property type="match status" value="1"/>
</dbReference>
<organism evidence="13 14">
    <name type="scientific">Musa troglodytarum</name>
    <name type="common">fe'i banana</name>
    <dbReference type="NCBI Taxonomy" id="320322"/>
    <lineage>
        <taxon>Eukaryota</taxon>
        <taxon>Viridiplantae</taxon>
        <taxon>Streptophyta</taxon>
        <taxon>Embryophyta</taxon>
        <taxon>Tracheophyta</taxon>
        <taxon>Spermatophyta</taxon>
        <taxon>Magnoliopsida</taxon>
        <taxon>Liliopsida</taxon>
        <taxon>Zingiberales</taxon>
        <taxon>Musaceae</taxon>
        <taxon>Musa</taxon>
    </lineage>
</organism>
<evidence type="ECO:0000256" key="3">
    <source>
        <dbReference type="ARBA" id="ARBA00012483"/>
    </source>
</evidence>
<dbReference type="Gene3D" id="1.25.10.10">
    <property type="entry name" value="Leucine-rich Repeat Variant"/>
    <property type="match status" value="2"/>
</dbReference>
<dbReference type="Pfam" id="PF25598">
    <property type="entry name" value="ARM_PUB"/>
    <property type="match status" value="1"/>
</dbReference>
<dbReference type="EC" id="2.3.2.27" evidence="3"/>
<evidence type="ECO:0000256" key="5">
    <source>
        <dbReference type="ARBA" id="ARBA00022737"/>
    </source>
</evidence>
<evidence type="ECO:0000313" key="14">
    <source>
        <dbReference type="Proteomes" id="UP001055439"/>
    </source>
</evidence>
<dbReference type="FunFam" id="1.25.10.10:FF:000082">
    <property type="entry name" value="RING-type E3 ubiquitin transferase"/>
    <property type="match status" value="1"/>
</dbReference>
<dbReference type="SMART" id="SM00185">
    <property type="entry name" value="ARM"/>
    <property type="match status" value="5"/>
</dbReference>
<feature type="repeat" description="ARM" evidence="10">
    <location>
        <begin position="439"/>
        <end position="481"/>
    </location>
</feature>
<dbReference type="Gene3D" id="1.20.930.20">
    <property type="entry name" value="Adaptor protein Cbl, N-terminal domain"/>
    <property type="match status" value="1"/>
</dbReference>
<dbReference type="InterPro" id="IPR003613">
    <property type="entry name" value="Ubox_domain"/>
</dbReference>
<dbReference type="SUPFAM" id="SSF48371">
    <property type="entry name" value="ARM repeat"/>
    <property type="match status" value="1"/>
</dbReference>
<sequence>MEEKEKGSMVAGEPVVRRLAEAVEEEKEKGSMVAGEAVVRRLAEAVEEEKEKGPMVAGEAVVRRLAEAVEEIAAISEYRNAYRKPLCSLARRIRLLAPMFDELGDGRDPIPDPVARTLAPLEVAFAAAKDLLRLGSEGSKIFLVLEREKMIKRFHDVISQIDQALDGISFDKLEISEEVREQVELVHAQFKRAKERDDMPDAELYSNLLSLYNKSNDAILDPYTLERLAEHLQLVTICDLTQESLALHDMVFASGGDPGENIEKMSMLLKTIKDFVQTQNPEMGTHSDSKPFLLDGKAKVPIVPDDFRCPISLELMKDPVIVATGQTYERACIEKWLASSHDTCPKTQQRLSNSSLTPNYVLRSLIEQWCEANGMDPPKCPSRPTNPSSACSSSELANIDALLCKLSSPNLDDQLAAAGELRLLAKRNVDNRICIAKAGAIPLLINLLSSKSSRTQEHAVTALLNLSIHDDNKAMIISSGAIPGIVRVLRDGSMEARENAAATLFSLSVVDEYKVTVGASGAIPALVSLLSEGTHRGKKDAATALFNLCIYQGNKGKAVRAGVVPLVMGLLTEPAESMLDESMAILALLSSHPEGKSAIAAAQAVPLLAEMIANGSPRNRENAAATLLNLSDGEEQLGTMAAAQECGIMGPLQELAISGTERGKRKAVQLLERMNGFLVQQHEAYAQAEASTQTQGHIHAQSEPRTTVTSADSVDT</sequence>
<dbReference type="SMART" id="SM00504">
    <property type="entry name" value="Ubox"/>
    <property type="match status" value="1"/>
</dbReference>
<dbReference type="InterPro" id="IPR016024">
    <property type="entry name" value="ARM-type_fold"/>
</dbReference>
<evidence type="ECO:0000256" key="7">
    <source>
        <dbReference type="ARBA" id="ARBA00074389"/>
    </source>
</evidence>
<evidence type="ECO:0000256" key="11">
    <source>
        <dbReference type="SAM" id="MobiDB-lite"/>
    </source>
</evidence>
<dbReference type="PANTHER" id="PTHR23315">
    <property type="entry name" value="U BOX DOMAIN-CONTAINING"/>
    <property type="match status" value="1"/>
</dbReference>
<dbReference type="Pfam" id="PF25368">
    <property type="entry name" value="PUB10_N"/>
    <property type="match status" value="1"/>
</dbReference>
<protein>
    <recommendedName>
        <fullName evidence="7">U-box domain-containing protein 12</fullName>
        <ecNumber evidence="3">2.3.2.27</ecNumber>
    </recommendedName>
    <alternativeName>
        <fullName evidence="8">Plant U-box protein 12</fullName>
    </alternativeName>
    <alternativeName>
        <fullName evidence="9">RING-type E3 ubiquitin transferase PUB12</fullName>
    </alternativeName>
</protein>
<accession>A0A9E7G862</accession>
<dbReference type="GO" id="GO:0016567">
    <property type="term" value="P:protein ubiquitination"/>
    <property type="evidence" value="ECO:0007669"/>
    <property type="project" value="InterPro"/>
</dbReference>
<evidence type="ECO:0000256" key="1">
    <source>
        <dbReference type="ARBA" id="ARBA00000900"/>
    </source>
</evidence>
<dbReference type="GO" id="GO:0061630">
    <property type="term" value="F:ubiquitin protein ligase activity"/>
    <property type="evidence" value="ECO:0007669"/>
    <property type="project" value="UniProtKB-EC"/>
</dbReference>
<dbReference type="FunFam" id="3.30.40.10:FF:000114">
    <property type="entry name" value="RING-type E3 ubiquitin transferase"/>
    <property type="match status" value="1"/>
</dbReference>
<feature type="compositionally biased region" description="Polar residues" evidence="11">
    <location>
        <begin position="703"/>
        <end position="716"/>
    </location>
</feature>
<evidence type="ECO:0000256" key="10">
    <source>
        <dbReference type="PROSITE-ProRule" id="PRU00259"/>
    </source>
</evidence>
<dbReference type="PROSITE" id="PS50176">
    <property type="entry name" value="ARM_REPEAT"/>
    <property type="match status" value="2"/>
</dbReference>
<name>A0A9E7G862_9LILI</name>
<reference evidence="13" key="1">
    <citation type="submission" date="2022-05" db="EMBL/GenBank/DDBJ databases">
        <title>The Musa troglodytarum L. genome provides insights into the mechanism of non-climacteric behaviour and enrichment of carotenoids.</title>
        <authorList>
            <person name="Wang J."/>
        </authorList>
    </citation>
    <scope>NUCLEOTIDE SEQUENCE</scope>
    <source>
        <tissue evidence="13">Leaf</tissue>
    </source>
</reference>
<dbReference type="FunFam" id="1.20.930.20:FF:000002">
    <property type="entry name" value="RING-type E3 ubiquitin transferase"/>
    <property type="match status" value="1"/>
</dbReference>
<keyword evidence="6" id="KW-0833">Ubl conjugation pathway</keyword>
<evidence type="ECO:0000256" key="4">
    <source>
        <dbReference type="ARBA" id="ARBA00022679"/>
    </source>
</evidence>
<dbReference type="Proteomes" id="UP001055439">
    <property type="component" value="Chromosome 6"/>
</dbReference>
<dbReference type="EMBL" id="CP097508">
    <property type="protein sequence ID" value="URE08398.1"/>
    <property type="molecule type" value="Genomic_DNA"/>
</dbReference>
<keyword evidence="4" id="KW-0808">Transferase</keyword>
<evidence type="ECO:0000313" key="13">
    <source>
        <dbReference type="EMBL" id="URE08398.1"/>
    </source>
</evidence>
<dbReference type="Pfam" id="PF04564">
    <property type="entry name" value="U-box"/>
    <property type="match status" value="1"/>
</dbReference>
<feature type="domain" description="U-box" evidence="12">
    <location>
        <begin position="302"/>
        <end position="376"/>
    </location>
</feature>
<dbReference type="InterPro" id="IPR057623">
    <property type="entry name" value="PUB12-19-like_N"/>
</dbReference>
<dbReference type="PANTHER" id="PTHR23315:SF236">
    <property type="entry name" value="E3 UBIQUITIN-PROTEIN LIGASE SPL11"/>
    <property type="match status" value="1"/>
</dbReference>
<dbReference type="OrthoDB" id="7537227at2759"/>
<dbReference type="InterPro" id="IPR045210">
    <property type="entry name" value="RING-Ubox_PUB"/>
</dbReference>
<proteinExistence type="predicted"/>
<dbReference type="InterPro" id="IPR013083">
    <property type="entry name" value="Znf_RING/FYVE/PHD"/>
</dbReference>
<feature type="repeat" description="ARM" evidence="10">
    <location>
        <begin position="521"/>
        <end position="563"/>
    </location>
</feature>
<dbReference type="SUPFAM" id="SSF57850">
    <property type="entry name" value="RING/U-box"/>
    <property type="match status" value="1"/>
</dbReference>
<comment type="pathway">
    <text evidence="2">Protein modification; protein ubiquitination.</text>
</comment>
<evidence type="ECO:0000256" key="2">
    <source>
        <dbReference type="ARBA" id="ARBA00004906"/>
    </source>
</evidence>
<keyword evidence="14" id="KW-1185">Reference proteome</keyword>
<feature type="region of interest" description="Disordered" evidence="11">
    <location>
        <begin position="688"/>
        <end position="716"/>
    </location>
</feature>
<dbReference type="InterPro" id="IPR011989">
    <property type="entry name" value="ARM-like"/>
</dbReference>
<dbReference type="InterPro" id="IPR058678">
    <property type="entry name" value="ARM_PUB"/>
</dbReference>
<evidence type="ECO:0000256" key="8">
    <source>
        <dbReference type="ARBA" id="ARBA00075465"/>
    </source>
</evidence>
<evidence type="ECO:0000256" key="9">
    <source>
        <dbReference type="ARBA" id="ARBA00076227"/>
    </source>
</evidence>
<evidence type="ECO:0000259" key="12">
    <source>
        <dbReference type="PROSITE" id="PS51698"/>
    </source>
</evidence>
<dbReference type="CDD" id="cd16664">
    <property type="entry name" value="RING-Ubox_PUB"/>
    <property type="match status" value="1"/>
</dbReference>
<dbReference type="PROSITE" id="PS51698">
    <property type="entry name" value="U_BOX"/>
    <property type="match status" value="1"/>
</dbReference>
<dbReference type="InterPro" id="IPR036537">
    <property type="entry name" value="Adaptor_Cbl_N_dom_sf"/>
</dbReference>
<dbReference type="AlphaFoldDB" id="A0A9E7G862"/>
<evidence type="ECO:0000256" key="6">
    <source>
        <dbReference type="ARBA" id="ARBA00022786"/>
    </source>
</evidence>
<gene>
    <name evidence="13" type="ORF">MUK42_04520</name>
</gene>
<comment type="catalytic activity">
    <reaction evidence="1">
        <text>S-ubiquitinyl-[E2 ubiquitin-conjugating enzyme]-L-cysteine + [acceptor protein]-L-lysine = [E2 ubiquitin-conjugating enzyme]-L-cysteine + N(6)-ubiquitinyl-[acceptor protein]-L-lysine.</text>
        <dbReference type="EC" id="2.3.2.27"/>
    </reaction>
</comment>
<dbReference type="InterPro" id="IPR000225">
    <property type="entry name" value="Armadillo"/>
</dbReference>
<keyword evidence="5" id="KW-0677">Repeat</keyword>
<dbReference type="GO" id="GO:0007166">
    <property type="term" value="P:cell surface receptor signaling pathway"/>
    <property type="evidence" value="ECO:0007669"/>
    <property type="project" value="InterPro"/>
</dbReference>